<keyword evidence="1" id="KW-0732">Signal</keyword>
<name>A0A0E9UKE9_ANGAN</name>
<sequence>MAFIHTAACLLILCSISSAQFRGDSDGSCSPNDGSGKYCPTTCGVADYLTKIQA</sequence>
<protein>
    <submittedName>
        <fullName evidence="2">Uncharacterized protein</fullName>
    </submittedName>
</protein>
<organism evidence="2">
    <name type="scientific">Anguilla anguilla</name>
    <name type="common">European freshwater eel</name>
    <name type="synonym">Muraena anguilla</name>
    <dbReference type="NCBI Taxonomy" id="7936"/>
    <lineage>
        <taxon>Eukaryota</taxon>
        <taxon>Metazoa</taxon>
        <taxon>Chordata</taxon>
        <taxon>Craniata</taxon>
        <taxon>Vertebrata</taxon>
        <taxon>Euteleostomi</taxon>
        <taxon>Actinopterygii</taxon>
        <taxon>Neopterygii</taxon>
        <taxon>Teleostei</taxon>
        <taxon>Anguilliformes</taxon>
        <taxon>Anguillidae</taxon>
        <taxon>Anguilla</taxon>
    </lineage>
</organism>
<reference evidence="2" key="2">
    <citation type="journal article" date="2015" name="Fish Shellfish Immunol.">
        <title>Early steps in the European eel (Anguilla anguilla)-Vibrio vulnificus interaction in the gills: Role of the RtxA13 toxin.</title>
        <authorList>
            <person name="Callol A."/>
            <person name="Pajuelo D."/>
            <person name="Ebbesson L."/>
            <person name="Teles M."/>
            <person name="MacKenzie S."/>
            <person name="Amaro C."/>
        </authorList>
    </citation>
    <scope>NUCLEOTIDE SEQUENCE</scope>
</reference>
<feature type="chain" id="PRO_5002433405" evidence="1">
    <location>
        <begin position="20"/>
        <end position="54"/>
    </location>
</feature>
<evidence type="ECO:0000256" key="1">
    <source>
        <dbReference type="SAM" id="SignalP"/>
    </source>
</evidence>
<feature type="signal peptide" evidence="1">
    <location>
        <begin position="1"/>
        <end position="19"/>
    </location>
</feature>
<dbReference type="EMBL" id="GBXM01042361">
    <property type="protein sequence ID" value="JAH66216.1"/>
    <property type="molecule type" value="Transcribed_RNA"/>
</dbReference>
<dbReference type="Gene3D" id="1.20.5.50">
    <property type="match status" value="1"/>
</dbReference>
<proteinExistence type="predicted"/>
<dbReference type="SUPFAM" id="SSF58010">
    <property type="entry name" value="Fibrinogen coiled-coil and central regions"/>
    <property type="match status" value="1"/>
</dbReference>
<reference evidence="2" key="1">
    <citation type="submission" date="2014-11" db="EMBL/GenBank/DDBJ databases">
        <authorList>
            <person name="Amaro Gonzalez C."/>
        </authorList>
    </citation>
    <scope>NUCLEOTIDE SEQUENCE</scope>
</reference>
<evidence type="ECO:0000313" key="2">
    <source>
        <dbReference type="EMBL" id="JAH66216.1"/>
    </source>
</evidence>
<dbReference type="AlphaFoldDB" id="A0A0E9UKE9"/>
<accession>A0A0E9UKE9</accession>